<keyword evidence="1" id="KW-0812">Transmembrane</keyword>
<dbReference type="OrthoDB" id="940913at2"/>
<feature type="transmembrane region" description="Helical" evidence="1">
    <location>
        <begin position="161"/>
        <end position="182"/>
    </location>
</feature>
<organism evidence="2 3">
    <name type="scientific">Streptomyces tateyamensis</name>
    <dbReference type="NCBI Taxonomy" id="565073"/>
    <lineage>
        <taxon>Bacteria</taxon>
        <taxon>Bacillati</taxon>
        <taxon>Actinomycetota</taxon>
        <taxon>Actinomycetes</taxon>
        <taxon>Kitasatosporales</taxon>
        <taxon>Streptomycetaceae</taxon>
        <taxon>Streptomyces</taxon>
    </lineage>
</organism>
<feature type="transmembrane region" description="Helical" evidence="1">
    <location>
        <begin position="194"/>
        <end position="212"/>
    </location>
</feature>
<protein>
    <recommendedName>
        <fullName evidence="4">DUF4239 domain-containing protein</fullName>
    </recommendedName>
</protein>
<keyword evidence="3" id="KW-1185">Reference proteome</keyword>
<dbReference type="RefSeq" id="WP_110667039.1">
    <property type="nucleotide sequence ID" value="NZ_PYBW01000024.1"/>
</dbReference>
<comment type="caution">
    <text evidence="2">The sequence shown here is derived from an EMBL/GenBank/DDBJ whole genome shotgun (WGS) entry which is preliminary data.</text>
</comment>
<keyword evidence="1" id="KW-0472">Membrane</keyword>
<feature type="transmembrane region" description="Helical" evidence="1">
    <location>
        <begin position="37"/>
        <end position="59"/>
    </location>
</feature>
<sequence>MSIGIVLAVILGAGLAVGILAAFGRTTRSREGNFSSGALSFLGSASLSSFILVAAFLIAGSWSNLNTARGHTWDEARALNAAYTDADPSTRPLLRSYVDSVIGQDFSAMANGNAAPTAWSSLDAVRTHVEALPASPQRSTLVSDLDDIYTKRQIRLADTSLSLPAPLYPALIGTGLLVLLYAPIAGLTFHRRESIALGLVGAVVGFGIYLVLHMTHPYSGPMHVTPVAYQQSLDRFSQLSAQPTPAAPPVAPMGN</sequence>
<accession>A0A2V4NPG4</accession>
<dbReference type="Proteomes" id="UP000248039">
    <property type="component" value="Unassembled WGS sequence"/>
</dbReference>
<evidence type="ECO:0000313" key="3">
    <source>
        <dbReference type="Proteomes" id="UP000248039"/>
    </source>
</evidence>
<reference evidence="2 3" key="1">
    <citation type="submission" date="2018-03" db="EMBL/GenBank/DDBJ databases">
        <title>Bioinformatic expansion and discovery of thiopeptide antibiotics.</title>
        <authorList>
            <person name="Schwalen C.J."/>
            <person name="Hudson G.A."/>
            <person name="Mitchell D.A."/>
        </authorList>
    </citation>
    <scope>NUCLEOTIDE SEQUENCE [LARGE SCALE GENOMIC DNA]</scope>
    <source>
        <strain evidence="2 3">ATCC 21389</strain>
    </source>
</reference>
<dbReference type="AlphaFoldDB" id="A0A2V4NPG4"/>
<proteinExistence type="predicted"/>
<evidence type="ECO:0000256" key="1">
    <source>
        <dbReference type="SAM" id="Phobius"/>
    </source>
</evidence>
<name>A0A2V4NPG4_9ACTN</name>
<evidence type="ECO:0000313" key="2">
    <source>
        <dbReference type="EMBL" id="PYC84741.1"/>
    </source>
</evidence>
<gene>
    <name evidence="2" type="ORF">C7C46_07500</name>
</gene>
<dbReference type="Pfam" id="PF14023">
    <property type="entry name" value="Bestrophin-like"/>
    <property type="match status" value="1"/>
</dbReference>
<dbReference type="EMBL" id="PYBW01000024">
    <property type="protein sequence ID" value="PYC84741.1"/>
    <property type="molecule type" value="Genomic_DNA"/>
</dbReference>
<evidence type="ECO:0008006" key="4">
    <source>
        <dbReference type="Google" id="ProtNLM"/>
    </source>
</evidence>
<keyword evidence="1" id="KW-1133">Transmembrane helix</keyword>
<dbReference type="InterPro" id="IPR025333">
    <property type="entry name" value="DUF4239"/>
</dbReference>